<comment type="subcellular location">
    <subcellularLocation>
        <location evidence="1">Membrane</location>
    </subcellularLocation>
</comment>
<dbReference type="EMBL" id="SRXW01000003">
    <property type="protein sequence ID" value="TGY88351.1"/>
    <property type="molecule type" value="Genomic_DNA"/>
</dbReference>
<dbReference type="AlphaFoldDB" id="A0A4S2GZH6"/>
<keyword evidence="4 5" id="KW-0472">Membrane</keyword>
<accession>A0A4S2GZH6</accession>
<evidence type="ECO:0000256" key="3">
    <source>
        <dbReference type="ARBA" id="ARBA00022989"/>
    </source>
</evidence>
<organism evidence="6 7">
    <name type="scientific">Marinicauda algicola</name>
    <dbReference type="NCBI Taxonomy" id="2029849"/>
    <lineage>
        <taxon>Bacteria</taxon>
        <taxon>Pseudomonadati</taxon>
        <taxon>Pseudomonadota</taxon>
        <taxon>Alphaproteobacteria</taxon>
        <taxon>Maricaulales</taxon>
        <taxon>Maricaulaceae</taxon>
        <taxon>Marinicauda</taxon>
    </lineage>
</organism>
<keyword evidence="3 5" id="KW-1133">Transmembrane helix</keyword>
<feature type="transmembrane region" description="Helical" evidence="5">
    <location>
        <begin position="12"/>
        <end position="31"/>
    </location>
</feature>
<evidence type="ECO:0000313" key="6">
    <source>
        <dbReference type="EMBL" id="TGY88351.1"/>
    </source>
</evidence>
<dbReference type="OrthoDB" id="7743618at2"/>
<dbReference type="PANTHER" id="PTHR35371">
    <property type="entry name" value="INNER MEMBRANE PROTEIN"/>
    <property type="match status" value="1"/>
</dbReference>
<evidence type="ECO:0000313" key="7">
    <source>
        <dbReference type="Proteomes" id="UP000308054"/>
    </source>
</evidence>
<dbReference type="Pfam" id="PF01124">
    <property type="entry name" value="MAPEG"/>
    <property type="match status" value="1"/>
</dbReference>
<dbReference type="Gene3D" id="1.20.120.550">
    <property type="entry name" value="Membrane associated eicosanoid/glutathione metabolism-like domain"/>
    <property type="match status" value="1"/>
</dbReference>
<protein>
    <submittedName>
        <fullName evidence="6">MAPEG family protein</fullName>
    </submittedName>
</protein>
<evidence type="ECO:0000256" key="2">
    <source>
        <dbReference type="ARBA" id="ARBA00022692"/>
    </source>
</evidence>
<dbReference type="GO" id="GO:0016020">
    <property type="term" value="C:membrane"/>
    <property type="evidence" value="ECO:0007669"/>
    <property type="project" value="UniProtKB-SubCell"/>
</dbReference>
<dbReference type="PANTHER" id="PTHR35371:SF1">
    <property type="entry name" value="BLR7753 PROTEIN"/>
    <property type="match status" value="1"/>
</dbReference>
<dbReference type="InterPro" id="IPR023352">
    <property type="entry name" value="MAPEG-like_dom_sf"/>
</dbReference>
<dbReference type="RefSeq" id="WP_135996197.1">
    <property type="nucleotide sequence ID" value="NZ_CP071057.1"/>
</dbReference>
<keyword evidence="2 5" id="KW-0812">Transmembrane</keyword>
<evidence type="ECO:0000256" key="1">
    <source>
        <dbReference type="ARBA" id="ARBA00004370"/>
    </source>
</evidence>
<feature type="transmembrane region" description="Helical" evidence="5">
    <location>
        <begin position="116"/>
        <end position="135"/>
    </location>
</feature>
<proteinExistence type="predicted"/>
<evidence type="ECO:0000256" key="4">
    <source>
        <dbReference type="ARBA" id="ARBA00023136"/>
    </source>
</evidence>
<comment type="caution">
    <text evidence="6">The sequence shown here is derived from an EMBL/GenBank/DDBJ whole genome shotgun (WGS) entry which is preliminary data.</text>
</comment>
<keyword evidence="7" id="KW-1185">Reference proteome</keyword>
<gene>
    <name evidence="6" type="ORF">E5163_11055</name>
</gene>
<evidence type="ECO:0000256" key="5">
    <source>
        <dbReference type="SAM" id="Phobius"/>
    </source>
</evidence>
<name>A0A4S2GZH6_9PROT</name>
<sequence length="136" mass="14924">MPVQTSPELFWLTLVALLTALLWVPYILQLIMQMGVMGALMDAQGEHPHKAQWALRAKRAHYNAVENLVVFAPLALAVHALGAGTAATALAAAVYFWARLAHYGFHLFALPVVRTLAFLVGWGCQLVLAFTLLGWM</sequence>
<reference evidence="6 7" key="1">
    <citation type="journal article" date="2017" name="Int. J. Syst. Evol. Microbiol.">
        <title>Marinicauda algicola sp. nov., isolated from a marine red alga Rhodosorus marinus.</title>
        <authorList>
            <person name="Jeong S.E."/>
            <person name="Jeon S.H."/>
            <person name="Chun B.H."/>
            <person name="Kim D.W."/>
            <person name="Jeon C.O."/>
        </authorList>
    </citation>
    <scope>NUCLEOTIDE SEQUENCE [LARGE SCALE GENOMIC DNA]</scope>
    <source>
        <strain evidence="6 7">JCM 31718</strain>
    </source>
</reference>
<dbReference type="SUPFAM" id="SSF161084">
    <property type="entry name" value="MAPEG domain-like"/>
    <property type="match status" value="1"/>
</dbReference>
<dbReference type="Proteomes" id="UP000308054">
    <property type="component" value="Unassembled WGS sequence"/>
</dbReference>
<dbReference type="InterPro" id="IPR001129">
    <property type="entry name" value="Membr-assoc_MAPEG"/>
</dbReference>
<feature type="transmembrane region" description="Helical" evidence="5">
    <location>
        <begin position="68"/>
        <end position="96"/>
    </location>
</feature>